<dbReference type="PROSITE" id="PS51462">
    <property type="entry name" value="NUDIX"/>
    <property type="match status" value="1"/>
</dbReference>
<feature type="compositionally biased region" description="Basic and acidic residues" evidence="2">
    <location>
        <begin position="40"/>
        <end position="55"/>
    </location>
</feature>
<organism evidence="4 5">
    <name type="scientific">Streptomyces poriferorum</name>
    <dbReference type="NCBI Taxonomy" id="2798799"/>
    <lineage>
        <taxon>Bacteria</taxon>
        <taxon>Bacillati</taxon>
        <taxon>Actinomycetota</taxon>
        <taxon>Actinomycetes</taxon>
        <taxon>Kitasatosporales</taxon>
        <taxon>Streptomycetaceae</taxon>
        <taxon>Streptomyces</taxon>
    </lineage>
</organism>
<keyword evidence="5" id="KW-1185">Reference proteome</keyword>
<dbReference type="Proteomes" id="UP001235744">
    <property type="component" value="Chromosome"/>
</dbReference>
<gene>
    <name evidence="4" type="ORF">P8A19_10235</name>
</gene>
<feature type="region of interest" description="Disordered" evidence="2">
    <location>
        <begin position="35"/>
        <end position="55"/>
    </location>
</feature>
<dbReference type="EC" id="3.6.-.-" evidence="4"/>
<keyword evidence="4" id="KW-0378">Hydrolase</keyword>
<evidence type="ECO:0000313" key="4">
    <source>
        <dbReference type="EMBL" id="WLQ55798.1"/>
    </source>
</evidence>
<dbReference type="Pfam" id="PF00293">
    <property type="entry name" value="NUDIX"/>
    <property type="match status" value="1"/>
</dbReference>
<dbReference type="CDD" id="cd04699">
    <property type="entry name" value="NUDIX_MutT_Nudt1"/>
    <property type="match status" value="1"/>
</dbReference>
<proteinExistence type="inferred from homology"/>
<evidence type="ECO:0000259" key="3">
    <source>
        <dbReference type="PROSITE" id="PS51462"/>
    </source>
</evidence>
<evidence type="ECO:0000256" key="1">
    <source>
        <dbReference type="ARBA" id="ARBA00005582"/>
    </source>
</evidence>
<dbReference type="SUPFAM" id="SSF55811">
    <property type="entry name" value="Nudix"/>
    <property type="match status" value="1"/>
</dbReference>
<sequence>MTYTPPTWPVSVKGVALDRHGRVLLLKNERDEWELPGGRLEPEDPRPEHTVERELHEESGWRVKAGPLLDTWIYQPLPQTRPERRVVIITYGCTVLTPEAEPVVSHEHQQIGLFTAAEVPALTMPDGYKQSIAAWYGRM</sequence>
<dbReference type="EMBL" id="CP120988">
    <property type="protein sequence ID" value="WLQ55798.1"/>
    <property type="molecule type" value="Genomic_DNA"/>
</dbReference>
<comment type="similarity">
    <text evidence="1">Belongs to the Nudix hydrolase family.</text>
</comment>
<dbReference type="RefSeq" id="WP_306071977.1">
    <property type="nucleotide sequence ID" value="NZ_CP120988.1"/>
</dbReference>
<protein>
    <submittedName>
        <fullName evidence="4">NUDIX hydrolase</fullName>
        <ecNumber evidence="4">3.6.-.-</ecNumber>
    </submittedName>
</protein>
<dbReference type="GO" id="GO:0016787">
    <property type="term" value="F:hydrolase activity"/>
    <property type="evidence" value="ECO:0007669"/>
    <property type="project" value="UniProtKB-KW"/>
</dbReference>
<evidence type="ECO:0000313" key="5">
    <source>
        <dbReference type="Proteomes" id="UP001235744"/>
    </source>
</evidence>
<accession>A0ABY9INS0</accession>
<dbReference type="PANTHER" id="PTHR43736:SF1">
    <property type="entry name" value="DIHYDRONEOPTERIN TRIPHOSPHATE DIPHOSPHATASE"/>
    <property type="match status" value="1"/>
</dbReference>
<dbReference type="PANTHER" id="PTHR43736">
    <property type="entry name" value="ADP-RIBOSE PYROPHOSPHATASE"/>
    <property type="match status" value="1"/>
</dbReference>
<name>A0ABY9INS0_9ACTN</name>
<dbReference type="InterPro" id="IPR015797">
    <property type="entry name" value="NUDIX_hydrolase-like_dom_sf"/>
</dbReference>
<reference evidence="4 5" key="1">
    <citation type="submission" date="2023-03" db="EMBL/GenBank/DDBJ databases">
        <title>Isolation and description of six Streptomyces strains from soil environments, able to metabolize different microbial glucans.</title>
        <authorList>
            <person name="Widen T."/>
            <person name="Larsbrink J."/>
        </authorList>
    </citation>
    <scope>NUCLEOTIDE SEQUENCE [LARGE SCALE GENOMIC DNA]</scope>
    <source>
        <strain evidence="4 5">Alt2</strain>
    </source>
</reference>
<dbReference type="Gene3D" id="3.90.79.10">
    <property type="entry name" value="Nucleoside Triphosphate Pyrophosphohydrolase"/>
    <property type="match status" value="1"/>
</dbReference>
<feature type="domain" description="Nudix hydrolase" evidence="3">
    <location>
        <begin position="7"/>
        <end position="138"/>
    </location>
</feature>
<evidence type="ECO:0000256" key="2">
    <source>
        <dbReference type="SAM" id="MobiDB-lite"/>
    </source>
</evidence>
<dbReference type="InterPro" id="IPR000086">
    <property type="entry name" value="NUDIX_hydrolase_dom"/>
</dbReference>